<name>A0A7G9FKX2_9FIRM</name>
<dbReference type="KEGG" id="wcp:H9Q76_10775"/>
<protein>
    <submittedName>
        <fullName evidence="1">Uncharacterized protein</fullName>
    </submittedName>
</protein>
<proteinExistence type="predicted"/>
<reference evidence="1 2" key="1">
    <citation type="submission" date="2020-08" db="EMBL/GenBank/DDBJ databases">
        <authorList>
            <person name="Liu C."/>
            <person name="Sun Q."/>
        </authorList>
    </citation>
    <scope>NUCLEOTIDE SEQUENCE [LARGE SCALE GENOMIC DNA]</scope>
    <source>
        <strain evidence="1 2">NSJ-4</strain>
    </source>
</reference>
<sequence>MVKDAYDMFFKNISMQFHDDSLVNALVEDAEELAKYGEKRVALENFLENVLANEVTISKEAVTLAEKAFSDAPNDYDIELINELKKTDVT</sequence>
<dbReference type="RefSeq" id="WP_117781655.1">
    <property type="nucleotide sequence ID" value="NZ_CP060632.1"/>
</dbReference>
<dbReference type="AlphaFoldDB" id="A0A7G9FKX2"/>
<keyword evidence="2" id="KW-1185">Reference proteome</keyword>
<accession>A0A7G9FKX2</accession>
<dbReference type="Proteomes" id="UP000515819">
    <property type="component" value="Chromosome"/>
</dbReference>
<evidence type="ECO:0000313" key="2">
    <source>
        <dbReference type="Proteomes" id="UP000515819"/>
    </source>
</evidence>
<organism evidence="1 2">
    <name type="scientific">Wujia chipingensis</name>
    <dbReference type="NCBI Taxonomy" id="2763670"/>
    <lineage>
        <taxon>Bacteria</taxon>
        <taxon>Bacillati</taxon>
        <taxon>Bacillota</taxon>
        <taxon>Clostridia</taxon>
        <taxon>Lachnospirales</taxon>
        <taxon>Lachnospiraceae</taxon>
        <taxon>Wujia</taxon>
    </lineage>
</organism>
<gene>
    <name evidence="1" type="ORF">H9Q76_10775</name>
</gene>
<evidence type="ECO:0000313" key="1">
    <source>
        <dbReference type="EMBL" id="QNL99203.1"/>
    </source>
</evidence>
<dbReference type="EMBL" id="CP060632">
    <property type="protein sequence ID" value="QNL99203.1"/>
    <property type="molecule type" value="Genomic_DNA"/>
</dbReference>